<dbReference type="AlphaFoldDB" id="A0A5D4XQI2"/>
<dbReference type="Pfam" id="PF11906">
    <property type="entry name" value="DUF3426"/>
    <property type="match status" value="1"/>
</dbReference>
<keyword evidence="2" id="KW-1185">Reference proteome</keyword>
<name>A0A5D4XQI2_9GAMM</name>
<proteinExistence type="predicted"/>
<dbReference type="OrthoDB" id="6717714at2"/>
<gene>
    <name evidence="1" type="ORF">FZO89_11875</name>
</gene>
<protein>
    <submittedName>
        <fullName evidence="1">DUF3426 domain-containing protein</fullName>
    </submittedName>
</protein>
<dbReference type="Proteomes" id="UP000324973">
    <property type="component" value="Unassembled WGS sequence"/>
</dbReference>
<sequence length="148" mass="15867">MLAIVALALLLGLQVLLADRARLAADARWRPLVAATCGVFGCSLPPWREPAAFVLVAREVRPHPEVPGALRVRATFRNDARWPQAWPTLLLTLSDVEGRAVAARAFGADEYRGATTSAPIAPGQTADIALDIREPSVATVSFAFDFGH</sequence>
<evidence type="ECO:0000313" key="1">
    <source>
        <dbReference type="EMBL" id="TYT26896.1"/>
    </source>
</evidence>
<evidence type="ECO:0000313" key="2">
    <source>
        <dbReference type="Proteomes" id="UP000324973"/>
    </source>
</evidence>
<reference evidence="1 2" key="1">
    <citation type="submission" date="2019-08" db="EMBL/GenBank/DDBJ databases">
        <title>Luteimonas viscosus sp. nov., isolated from soil of a sunflower field.</title>
        <authorList>
            <person name="Jianli Z."/>
            <person name="Ying Z."/>
        </authorList>
    </citation>
    <scope>NUCLEOTIDE SEQUENCE [LARGE SCALE GENOMIC DNA]</scope>
    <source>
        <strain evidence="1 2">XBU10</strain>
    </source>
</reference>
<dbReference type="RefSeq" id="WP_149103449.1">
    <property type="nucleotide sequence ID" value="NZ_VTFT01000001.1"/>
</dbReference>
<dbReference type="EMBL" id="VTFT01000001">
    <property type="protein sequence ID" value="TYT26896.1"/>
    <property type="molecule type" value="Genomic_DNA"/>
</dbReference>
<accession>A0A5D4XQI2</accession>
<comment type="caution">
    <text evidence="1">The sequence shown here is derived from an EMBL/GenBank/DDBJ whole genome shotgun (WGS) entry which is preliminary data.</text>
</comment>
<organism evidence="1 2">
    <name type="scientific">Luteimonas viscosa</name>
    <dbReference type="NCBI Taxonomy" id="1132694"/>
    <lineage>
        <taxon>Bacteria</taxon>
        <taxon>Pseudomonadati</taxon>
        <taxon>Pseudomonadota</taxon>
        <taxon>Gammaproteobacteria</taxon>
        <taxon>Lysobacterales</taxon>
        <taxon>Lysobacteraceae</taxon>
        <taxon>Luteimonas</taxon>
    </lineage>
</organism>
<dbReference type="InterPro" id="IPR021834">
    <property type="entry name" value="DUF3426"/>
</dbReference>